<reference evidence="1" key="1">
    <citation type="submission" date="2019-03" db="EMBL/GenBank/DDBJ databases">
        <title>Candidatus Syntrophosphaera thermopropionivorans: a novel player in syntrophic propionate oxidation during anaerobic digestion.</title>
        <authorList>
            <person name="Dyksma S."/>
        </authorList>
    </citation>
    <scope>NUCLEOTIDE SEQUENCE</scope>
    <source>
        <strain evidence="1">W5</strain>
    </source>
</reference>
<name>A0AC61QL33_9BACT</name>
<keyword evidence="2" id="KW-1185">Reference proteome</keyword>
<evidence type="ECO:0000313" key="1">
    <source>
        <dbReference type="EMBL" id="TDF74655.1"/>
    </source>
</evidence>
<proteinExistence type="predicted"/>
<sequence length="417" mass="45924">MNSQLKGKRLLGINGVGRIGKLLLWNHIHLRHFDGIVINFGREVGKSLDDLIQVLEMDSTYGSIHKFLFGVVGRKAEIKVIDPEKPVLEIEGMPITILRKARDPKDINWLEEGVRIVVDCTGNFLDPNITPEKGVPCLRGHLAAGALKVICSAPFKSKAAVMEDNPDTITMIYGINHLNYDPQKHHIISAASCTTTGLAHMIKPLLEHKETANIMTASMSTIHAATNSQSILDSVPKAGASDLRKTRSVFNNIILSTTGVSKALELVMPEIKNIGFMADSVRIPTNTVSLINLNVTFHAELNELGQPNITRKLINDIYKQAAEGPQNGLLMYTERQNVSADMIGNMAAVVIEANETHTRTSFIAVPPQTLKELGAPEDKTVYMPVTHAKIFGWYDNELGSYTNCLSRLINYIDETTP</sequence>
<organism evidence="1 2">
    <name type="scientific">Candidatus Syntrophosphaera thermopropionivorans</name>
    <dbReference type="NCBI Taxonomy" id="2593015"/>
    <lineage>
        <taxon>Bacteria</taxon>
        <taxon>Pseudomonadati</taxon>
        <taxon>Candidatus Cloacimonadota</taxon>
        <taxon>Candidatus Cloacimonadia</taxon>
        <taxon>Candidatus Cloacimonadales</taxon>
        <taxon>Candidatus Cloacimonadaceae</taxon>
        <taxon>Candidatus Syntrophosphaera</taxon>
    </lineage>
</organism>
<protein>
    <submittedName>
        <fullName evidence="1">Glyceraldehyde-3-phosphate dehydrogenase</fullName>
    </submittedName>
</protein>
<dbReference type="EMBL" id="SMOG01000001">
    <property type="protein sequence ID" value="TDF74655.1"/>
    <property type="molecule type" value="Genomic_DNA"/>
</dbReference>
<dbReference type="Proteomes" id="UP000294588">
    <property type="component" value="Unassembled WGS sequence"/>
</dbReference>
<comment type="caution">
    <text evidence="1">The sequence shown here is derived from an EMBL/GenBank/DDBJ whole genome shotgun (WGS) entry which is preliminary data.</text>
</comment>
<evidence type="ECO:0000313" key="2">
    <source>
        <dbReference type="Proteomes" id="UP000294588"/>
    </source>
</evidence>
<gene>
    <name evidence="1" type="ORF">E0946_00810</name>
</gene>
<accession>A0AC61QL33</accession>